<proteinExistence type="predicted"/>
<dbReference type="GO" id="GO:0001671">
    <property type="term" value="F:ATPase activator activity"/>
    <property type="evidence" value="ECO:0007669"/>
    <property type="project" value="TreeGrafter"/>
</dbReference>
<dbReference type="PANTHER" id="PTHR12763:SF42">
    <property type="entry name" value="OS03G0776900 PROTEIN"/>
    <property type="match status" value="1"/>
</dbReference>
<dbReference type="InterPro" id="IPR036869">
    <property type="entry name" value="J_dom_sf"/>
</dbReference>
<comment type="caution">
    <text evidence="5">The sequence shown here is derived from an EMBL/GenBank/DDBJ whole genome shotgun (WGS) entry which is preliminary data.</text>
</comment>
<evidence type="ECO:0000313" key="5">
    <source>
        <dbReference type="EMBL" id="KAK2664632.1"/>
    </source>
</evidence>
<organism evidence="5 6">
    <name type="scientific">Dipteronia dyeriana</name>
    <dbReference type="NCBI Taxonomy" id="168575"/>
    <lineage>
        <taxon>Eukaryota</taxon>
        <taxon>Viridiplantae</taxon>
        <taxon>Streptophyta</taxon>
        <taxon>Embryophyta</taxon>
        <taxon>Tracheophyta</taxon>
        <taxon>Spermatophyta</taxon>
        <taxon>Magnoliopsida</taxon>
        <taxon>eudicotyledons</taxon>
        <taxon>Gunneridae</taxon>
        <taxon>Pentapetalae</taxon>
        <taxon>rosids</taxon>
        <taxon>malvids</taxon>
        <taxon>Sapindales</taxon>
        <taxon>Sapindaceae</taxon>
        <taxon>Hippocastanoideae</taxon>
        <taxon>Acereae</taxon>
        <taxon>Dipteronia</taxon>
    </lineage>
</organism>
<dbReference type="EMBL" id="JANJYI010000001">
    <property type="protein sequence ID" value="KAK2664632.1"/>
    <property type="molecule type" value="Genomic_DNA"/>
</dbReference>
<dbReference type="GO" id="GO:0030150">
    <property type="term" value="P:protein import into mitochondrial matrix"/>
    <property type="evidence" value="ECO:0007669"/>
    <property type="project" value="TreeGrafter"/>
</dbReference>
<evidence type="ECO:0000256" key="1">
    <source>
        <dbReference type="ARBA" id="ARBA00004273"/>
    </source>
</evidence>
<dbReference type="PANTHER" id="PTHR12763">
    <property type="match status" value="1"/>
</dbReference>
<evidence type="ECO:0000313" key="6">
    <source>
        <dbReference type="Proteomes" id="UP001280121"/>
    </source>
</evidence>
<dbReference type="Proteomes" id="UP001280121">
    <property type="component" value="Unassembled WGS sequence"/>
</dbReference>
<accession>A0AAE0CV33</accession>
<evidence type="ECO:0000256" key="3">
    <source>
        <dbReference type="ARBA" id="ARBA00023128"/>
    </source>
</evidence>
<comment type="subcellular location">
    <subcellularLocation>
        <location evidence="1">Mitochondrion inner membrane</location>
    </subcellularLocation>
</comment>
<dbReference type="Gene3D" id="1.10.287.110">
    <property type="entry name" value="DnaJ domain"/>
    <property type="match status" value="1"/>
</dbReference>
<dbReference type="AlphaFoldDB" id="A0AAE0CV33"/>
<sequence>MGGRYIIRAWQAFKARPVNPHAQRFYYGGFEKDMSKREAALILGIRERAVAI</sequence>
<reference evidence="5" key="1">
    <citation type="journal article" date="2023" name="Plant J.">
        <title>Genome sequences and population genomics provide insights into the demographic history, inbreeding, and mutation load of two 'living fossil' tree species of Dipteronia.</title>
        <authorList>
            <person name="Feng Y."/>
            <person name="Comes H.P."/>
            <person name="Chen J."/>
            <person name="Zhu S."/>
            <person name="Lu R."/>
            <person name="Zhang X."/>
            <person name="Li P."/>
            <person name="Qiu J."/>
            <person name="Olsen K.M."/>
            <person name="Qiu Y."/>
        </authorList>
    </citation>
    <scope>NUCLEOTIDE SEQUENCE</scope>
    <source>
        <strain evidence="5">KIB01</strain>
    </source>
</reference>
<evidence type="ECO:0000256" key="2">
    <source>
        <dbReference type="ARBA" id="ARBA00022792"/>
    </source>
</evidence>
<protein>
    <submittedName>
        <fullName evidence="5">Uncharacterized protein</fullName>
    </submittedName>
</protein>
<keyword evidence="4" id="KW-0472">Membrane</keyword>
<gene>
    <name evidence="5" type="ORF">Ddye_003206</name>
</gene>
<dbReference type="GO" id="GO:0001405">
    <property type="term" value="C:PAM complex, Tim23 associated import motor"/>
    <property type="evidence" value="ECO:0007669"/>
    <property type="project" value="TreeGrafter"/>
</dbReference>
<keyword evidence="3" id="KW-0496">Mitochondrion</keyword>
<name>A0AAE0CV33_9ROSI</name>
<keyword evidence="6" id="KW-1185">Reference proteome</keyword>
<evidence type="ECO:0000256" key="4">
    <source>
        <dbReference type="ARBA" id="ARBA00023136"/>
    </source>
</evidence>
<keyword evidence="2" id="KW-0999">Mitochondrion inner membrane</keyword>